<dbReference type="NCBIfam" id="TIGR01256">
    <property type="entry name" value="modA"/>
    <property type="match status" value="1"/>
</dbReference>
<feature type="binding site" evidence="5">
    <location>
        <position position="204"/>
    </location>
    <ligand>
        <name>molybdate</name>
        <dbReference type="ChEBI" id="CHEBI:36264"/>
    </ligand>
</feature>
<dbReference type="eggNOG" id="COG0725">
    <property type="taxonomic scope" value="Bacteria"/>
</dbReference>
<dbReference type="PANTHER" id="PTHR30632:SF0">
    <property type="entry name" value="SULFATE-BINDING PROTEIN"/>
    <property type="match status" value="1"/>
</dbReference>
<evidence type="ECO:0000256" key="6">
    <source>
        <dbReference type="SAM" id="SignalP"/>
    </source>
</evidence>
<evidence type="ECO:0000313" key="7">
    <source>
        <dbReference type="EMBL" id="SNU94574.1"/>
    </source>
</evidence>
<feature type="binding site" evidence="5">
    <location>
        <position position="77"/>
    </location>
    <ligand>
        <name>molybdate</name>
        <dbReference type="ChEBI" id="CHEBI:36264"/>
    </ligand>
</feature>
<evidence type="ECO:0000256" key="5">
    <source>
        <dbReference type="PIRSR" id="PIRSR004846-1"/>
    </source>
</evidence>
<dbReference type="GO" id="GO:0046872">
    <property type="term" value="F:metal ion binding"/>
    <property type="evidence" value="ECO:0007669"/>
    <property type="project" value="UniProtKB-KW"/>
</dbReference>
<dbReference type="PROSITE" id="PS51257">
    <property type="entry name" value="PROKAR_LIPOPROTEIN"/>
    <property type="match status" value="1"/>
</dbReference>
<dbReference type="AlphaFoldDB" id="A0A239TC99"/>
<dbReference type="GO" id="GO:0015689">
    <property type="term" value="P:molybdate ion transport"/>
    <property type="evidence" value="ECO:0007669"/>
    <property type="project" value="InterPro"/>
</dbReference>
<reference evidence="7 8" key="1">
    <citation type="submission" date="2017-06" db="EMBL/GenBank/DDBJ databases">
        <authorList>
            <consortium name="Pathogen Informatics"/>
        </authorList>
    </citation>
    <scope>NUCLEOTIDE SEQUENCE [LARGE SCALE GENOMIC DNA]</scope>
    <source>
        <strain evidence="7 8">NCTC10570</strain>
    </source>
</reference>
<comment type="similarity">
    <text evidence="1">Belongs to the bacterial solute-binding protein ModA family.</text>
</comment>
<organism evidence="7 8">
    <name type="scientific">Megamonas hypermegale</name>
    <dbReference type="NCBI Taxonomy" id="158847"/>
    <lineage>
        <taxon>Bacteria</taxon>
        <taxon>Bacillati</taxon>
        <taxon>Bacillota</taxon>
        <taxon>Negativicutes</taxon>
        <taxon>Selenomonadales</taxon>
        <taxon>Selenomonadaceae</taxon>
        <taxon>Megamonas</taxon>
    </lineage>
</organism>
<feature type="chain" id="PRO_5039322304" evidence="6">
    <location>
        <begin position="24"/>
        <end position="268"/>
    </location>
</feature>
<name>A0A239TC99_9FIRM</name>
<evidence type="ECO:0000256" key="1">
    <source>
        <dbReference type="ARBA" id="ARBA00009175"/>
    </source>
</evidence>
<evidence type="ECO:0000313" key="8">
    <source>
        <dbReference type="Proteomes" id="UP000215383"/>
    </source>
</evidence>
<dbReference type="Pfam" id="PF13531">
    <property type="entry name" value="SBP_bac_11"/>
    <property type="match status" value="1"/>
</dbReference>
<dbReference type="GO" id="GO:0030973">
    <property type="term" value="F:molybdate ion binding"/>
    <property type="evidence" value="ECO:0007669"/>
    <property type="project" value="UniProtKB-ARBA"/>
</dbReference>
<dbReference type="SUPFAM" id="SSF53850">
    <property type="entry name" value="Periplasmic binding protein-like II"/>
    <property type="match status" value="1"/>
</dbReference>
<gene>
    <name evidence="7" type="primary">modA</name>
    <name evidence="7" type="ORF">SAMEA4364220_00230</name>
</gene>
<protein>
    <submittedName>
        <fullName evidence="7">Molybdate-binding periplasmic protein</fullName>
    </submittedName>
</protein>
<dbReference type="PIRSF" id="PIRSF004846">
    <property type="entry name" value="ModA"/>
    <property type="match status" value="1"/>
</dbReference>
<sequence length="268" mass="29609">MYQLKKNFVALILLLLFSFIISGCDTVQTEKKAEEDTSVKEVYIVAAASMTDAVKEIGANYEKQHPNVKLMYNFGSSGALQAQIEQGAPSDVFISAAQKQMDALEQENLIDKSTRRDLLENKVVLIVPKDSTLTLNDFSDIASDKVQKIALGEMKSVPVGQYSEEIFTKLNILDEIKPKAVYASDVRQVLGWVETGEVDCGVVYATDAAISDKVKILLTAPEDTHKPVIYPVAMVTSSKNPEIAKDFLTFLGENEQKAVLEKYGFEVK</sequence>
<dbReference type="FunFam" id="3.40.190.10:FF:000035">
    <property type="entry name" value="Molybdate ABC transporter substrate-binding protein"/>
    <property type="match status" value="1"/>
</dbReference>
<dbReference type="InterPro" id="IPR005950">
    <property type="entry name" value="ModA"/>
</dbReference>
<dbReference type="Proteomes" id="UP000215383">
    <property type="component" value="Chromosome 1"/>
</dbReference>
<keyword evidence="4 6" id="KW-0732">Signal</keyword>
<dbReference type="InterPro" id="IPR050682">
    <property type="entry name" value="ModA/WtpA"/>
</dbReference>
<keyword evidence="2 5" id="KW-0500">Molybdenum</keyword>
<dbReference type="EMBL" id="LT906446">
    <property type="protein sequence ID" value="SNU94574.1"/>
    <property type="molecule type" value="Genomic_DNA"/>
</dbReference>
<keyword evidence="8" id="KW-1185">Reference proteome</keyword>
<evidence type="ECO:0000256" key="3">
    <source>
        <dbReference type="ARBA" id="ARBA00022723"/>
    </source>
</evidence>
<dbReference type="InterPro" id="IPR041879">
    <property type="entry name" value="YvgL-like_PBP2"/>
</dbReference>
<evidence type="ECO:0000256" key="4">
    <source>
        <dbReference type="ARBA" id="ARBA00022729"/>
    </source>
</evidence>
<accession>A0A239TC99</accession>
<evidence type="ECO:0000256" key="2">
    <source>
        <dbReference type="ARBA" id="ARBA00022505"/>
    </source>
</evidence>
<keyword evidence="3 5" id="KW-0479">Metal-binding</keyword>
<feature type="binding site" evidence="5">
    <location>
        <position position="186"/>
    </location>
    <ligand>
        <name>molybdate</name>
        <dbReference type="ChEBI" id="CHEBI:36264"/>
    </ligand>
</feature>
<proteinExistence type="inferred from homology"/>
<feature type="binding site" evidence="5">
    <location>
        <position position="49"/>
    </location>
    <ligand>
        <name>molybdate</name>
        <dbReference type="ChEBI" id="CHEBI:36264"/>
    </ligand>
</feature>
<dbReference type="CDD" id="cd13537">
    <property type="entry name" value="PBP2_YvgL_like"/>
    <property type="match status" value="1"/>
</dbReference>
<dbReference type="PANTHER" id="PTHR30632">
    <property type="entry name" value="MOLYBDATE-BINDING PERIPLASMIC PROTEIN"/>
    <property type="match status" value="1"/>
</dbReference>
<dbReference type="Gene3D" id="3.40.190.10">
    <property type="entry name" value="Periplasmic binding protein-like II"/>
    <property type="match status" value="2"/>
</dbReference>
<dbReference type="GO" id="GO:1901359">
    <property type="term" value="F:tungstate binding"/>
    <property type="evidence" value="ECO:0007669"/>
    <property type="project" value="UniProtKB-ARBA"/>
</dbReference>
<feature type="signal peptide" evidence="6">
    <location>
        <begin position="1"/>
        <end position="23"/>
    </location>
</feature>